<dbReference type="RefSeq" id="WP_142032379.1">
    <property type="nucleotide sequence ID" value="NZ_JBIRYI010000009.1"/>
</dbReference>
<dbReference type="SUPFAM" id="SSF109854">
    <property type="entry name" value="DinB/YfiT-like putative metalloenzymes"/>
    <property type="match status" value="1"/>
</dbReference>
<dbReference type="InterPro" id="IPR007061">
    <property type="entry name" value="MST-like"/>
</dbReference>
<sequence>MTTTERWTSATVYPDMWVDPDSDPREALASPVGEKETLWNYLRHYRLTLEMKCDGLDAEQLARRSVPPSTMSLLGLVRHLADVEQSWFQRALQGRVDLPKMFGKGPENPDADFDGAVADPAVVEDAWENWRREVRDADAWMEALPEDGLGETVTHQGDEVPVRDILVHMIEEYSRHVGHADLLRECVDGRVGQ</sequence>
<dbReference type="Proteomes" id="UP001611580">
    <property type="component" value="Unassembled WGS sequence"/>
</dbReference>
<comment type="caution">
    <text evidence="1">The sequence shown here is derived from an EMBL/GenBank/DDBJ whole genome shotgun (WGS) entry which is preliminary data.</text>
</comment>
<evidence type="ECO:0000313" key="1">
    <source>
        <dbReference type="EMBL" id="MFI2488386.1"/>
    </source>
</evidence>
<name>A0ABW7XLJ6_9MICO</name>
<protein>
    <submittedName>
        <fullName evidence="1">DinB family protein</fullName>
    </submittedName>
</protein>
<gene>
    <name evidence="1" type="ORF">ACH47X_15845</name>
</gene>
<dbReference type="Gene3D" id="1.20.120.450">
    <property type="entry name" value="dinb family like domain"/>
    <property type="match status" value="1"/>
</dbReference>
<proteinExistence type="predicted"/>
<dbReference type="InterPro" id="IPR034660">
    <property type="entry name" value="DinB/YfiT-like"/>
</dbReference>
<dbReference type="EMBL" id="JBIRYI010000009">
    <property type="protein sequence ID" value="MFI2488386.1"/>
    <property type="molecule type" value="Genomic_DNA"/>
</dbReference>
<organism evidence="1 2">
    <name type="scientific">Promicromonospora kroppenstedtii</name>
    <dbReference type="NCBI Taxonomy" id="440482"/>
    <lineage>
        <taxon>Bacteria</taxon>
        <taxon>Bacillati</taxon>
        <taxon>Actinomycetota</taxon>
        <taxon>Actinomycetes</taxon>
        <taxon>Micrococcales</taxon>
        <taxon>Promicromonosporaceae</taxon>
        <taxon>Promicromonospora</taxon>
    </lineage>
</organism>
<dbReference type="Pfam" id="PF04978">
    <property type="entry name" value="MST"/>
    <property type="match status" value="1"/>
</dbReference>
<evidence type="ECO:0000313" key="2">
    <source>
        <dbReference type="Proteomes" id="UP001611580"/>
    </source>
</evidence>
<reference evidence="1 2" key="1">
    <citation type="submission" date="2024-10" db="EMBL/GenBank/DDBJ databases">
        <title>The Natural Products Discovery Center: Release of the First 8490 Sequenced Strains for Exploring Actinobacteria Biosynthetic Diversity.</title>
        <authorList>
            <person name="Kalkreuter E."/>
            <person name="Kautsar S.A."/>
            <person name="Yang D."/>
            <person name="Bader C.D."/>
            <person name="Teijaro C.N."/>
            <person name="Fluegel L."/>
            <person name="Davis C.M."/>
            <person name="Simpson J.R."/>
            <person name="Lauterbach L."/>
            <person name="Steele A.D."/>
            <person name="Gui C."/>
            <person name="Meng S."/>
            <person name="Li G."/>
            <person name="Viehrig K."/>
            <person name="Ye F."/>
            <person name="Su P."/>
            <person name="Kiefer A.F."/>
            <person name="Nichols A."/>
            <person name="Cepeda A.J."/>
            <person name="Yan W."/>
            <person name="Fan B."/>
            <person name="Jiang Y."/>
            <person name="Adhikari A."/>
            <person name="Zheng C.-J."/>
            <person name="Schuster L."/>
            <person name="Cowan T.M."/>
            <person name="Smanski M.J."/>
            <person name="Chevrette M.G."/>
            <person name="De Carvalho L.P.S."/>
            <person name="Shen B."/>
        </authorList>
    </citation>
    <scope>NUCLEOTIDE SEQUENCE [LARGE SCALE GENOMIC DNA]</scope>
    <source>
        <strain evidence="1 2">NPDC019481</strain>
    </source>
</reference>
<accession>A0ABW7XLJ6</accession>
<keyword evidence="2" id="KW-1185">Reference proteome</keyword>